<dbReference type="PANTHER" id="PTHR36081:SF1">
    <property type="entry name" value="CELL WALL INTEGRITY_STRESS RESPONSE COMPONENT"/>
    <property type="match status" value="1"/>
</dbReference>
<dbReference type="Proteomes" id="UP000639772">
    <property type="component" value="Unassembled WGS sequence"/>
</dbReference>
<comment type="caution">
    <text evidence="1">The sequence shown here is derived from an EMBL/GenBank/DDBJ whole genome shotgun (WGS) entry which is preliminary data.</text>
</comment>
<protein>
    <submittedName>
        <fullName evidence="1">Uncharacterized protein</fullName>
    </submittedName>
</protein>
<dbReference type="EMBL" id="JADCNM010000014">
    <property type="protein sequence ID" value="KAG0454342.1"/>
    <property type="molecule type" value="Genomic_DNA"/>
</dbReference>
<name>A0A835PK39_VANPL</name>
<dbReference type="EMBL" id="JADCNL010000014">
    <property type="protein sequence ID" value="KAG0453239.1"/>
    <property type="molecule type" value="Genomic_DNA"/>
</dbReference>
<proteinExistence type="predicted"/>
<evidence type="ECO:0000313" key="2">
    <source>
        <dbReference type="EMBL" id="KAG0454342.1"/>
    </source>
</evidence>
<dbReference type="AlphaFoldDB" id="A0A835PK39"/>
<sequence>MGNEPEVPSSIYLKQSVLRNWFTGFKEDEVRAENQESSVNLAADAFANIKHVLLPITDRNPYLSEGVDCGLKASSGRNLASLKKSCWAKSPKYPTDLYKAIYTALPFVVAFVAASKKLEHYIFVAAVHFPPTVVGLPPRPMSSKSERDPKAAALIKFWGF</sequence>
<accession>A0A835PK39</accession>
<keyword evidence="3" id="KW-1185">Reference proteome</keyword>
<dbReference type="OrthoDB" id="539659at2759"/>
<organism evidence="1 3">
    <name type="scientific">Vanilla planifolia</name>
    <name type="common">Vanilla</name>
    <dbReference type="NCBI Taxonomy" id="51239"/>
    <lineage>
        <taxon>Eukaryota</taxon>
        <taxon>Viridiplantae</taxon>
        <taxon>Streptophyta</taxon>
        <taxon>Embryophyta</taxon>
        <taxon>Tracheophyta</taxon>
        <taxon>Spermatophyta</taxon>
        <taxon>Magnoliopsida</taxon>
        <taxon>Liliopsida</taxon>
        <taxon>Asparagales</taxon>
        <taxon>Orchidaceae</taxon>
        <taxon>Vanilloideae</taxon>
        <taxon>Vanilleae</taxon>
        <taxon>Vanilla</taxon>
    </lineage>
</organism>
<evidence type="ECO:0000313" key="3">
    <source>
        <dbReference type="Proteomes" id="UP000636800"/>
    </source>
</evidence>
<reference evidence="3 4" key="1">
    <citation type="journal article" date="2020" name="Nat. Food">
        <title>A phased Vanilla planifolia genome enables genetic improvement of flavour and production.</title>
        <authorList>
            <person name="Hasing T."/>
            <person name="Tang H."/>
            <person name="Brym M."/>
            <person name="Khazi F."/>
            <person name="Huang T."/>
            <person name="Chambers A.H."/>
        </authorList>
    </citation>
    <scope>NUCLEOTIDE SEQUENCE [LARGE SCALE GENOMIC DNA]</scope>
    <source>
        <tissue evidence="1">Leaf</tissue>
    </source>
</reference>
<dbReference type="PANTHER" id="PTHR36081">
    <property type="entry name" value="CELL WALL INTEGRITY/STRESS RESPONSE COMPONENT"/>
    <property type="match status" value="1"/>
</dbReference>
<dbReference type="Proteomes" id="UP000636800">
    <property type="component" value="Unassembled WGS sequence"/>
</dbReference>
<gene>
    <name evidence="2" type="ORF">HPP92_025646</name>
    <name evidence="1" type="ORF">HPP92_025903</name>
</gene>
<evidence type="ECO:0000313" key="1">
    <source>
        <dbReference type="EMBL" id="KAG0453239.1"/>
    </source>
</evidence>
<evidence type="ECO:0000313" key="4">
    <source>
        <dbReference type="Proteomes" id="UP000639772"/>
    </source>
</evidence>